<accession>A0A4Q1DC71</accession>
<evidence type="ECO:0000259" key="8">
    <source>
        <dbReference type="Pfam" id="PF02852"/>
    </source>
</evidence>
<feature type="domain" description="FAD/NAD(P)-binding" evidence="9">
    <location>
        <begin position="5"/>
        <end position="343"/>
    </location>
</feature>
<feature type="binding site" evidence="6">
    <location>
        <position position="50"/>
    </location>
    <ligand>
        <name>FAD</name>
        <dbReference type="ChEBI" id="CHEBI:57692"/>
    </ligand>
</feature>
<name>A0A4Q1DC71_9BACT</name>
<feature type="binding site" evidence="6">
    <location>
        <begin position="181"/>
        <end position="188"/>
    </location>
    <ligand>
        <name>NAD(+)</name>
        <dbReference type="ChEBI" id="CHEBI:57540"/>
    </ligand>
</feature>
<evidence type="ECO:0000256" key="3">
    <source>
        <dbReference type="ARBA" id="ARBA00022827"/>
    </source>
</evidence>
<dbReference type="Proteomes" id="UP000290545">
    <property type="component" value="Unassembled WGS sequence"/>
</dbReference>
<gene>
    <name evidence="10" type="ORF">ESB13_04780</name>
</gene>
<reference evidence="10 11" key="1">
    <citation type="submission" date="2019-01" db="EMBL/GenBank/DDBJ databases">
        <title>Filimonas sp. strain TTM-71.</title>
        <authorList>
            <person name="Chen W.-M."/>
        </authorList>
    </citation>
    <scope>NUCLEOTIDE SEQUENCE [LARGE SCALE GENOMIC DNA]</scope>
    <source>
        <strain evidence="10 11">TTM-71</strain>
    </source>
</reference>
<dbReference type="Pfam" id="PF02852">
    <property type="entry name" value="Pyr_redox_dim"/>
    <property type="match status" value="1"/>
</dbReference>
<dbReference type="PANTHER" id="PTHR43014:SF2">
    <property type="entry name" value="MERCURIC REDUCTASE"/>
    <property type="match status" value="1"/>
</dbReference>
<keyword evidence="6" id="KW-0547">Nucleotide-binding</keyword>
<dbReference type="EMBL" id="SDHZ01000001">
    <property type="protein sequence ID" value="RXK86129.1"/>
    <property type="molecule type" value="Genomic_DNA"/>
</dbReference>
<feature type="binding site" evidence="6">
    <location>
        <position position="330"/>
    </location>
    <ligand>
        <name>FAD</name>
        <dbReference type="ChEBI" id="CHEBI:57692"/>
    </ligand>
</feature>
<dbReference type="SUPFAM" id="SSF55424">
    <property type="entry name" value="FAD/NAD-linked reductases, dimerisation (C-terminal) domain"/>
    <property type="match status" value="1"/>
</dbReference>
<comment type="cofactor">
    <cofactor evidence="6">
        <name>FAD</name>
        <dbReference type="ChEBI" id="CHEBI:57692"/>
    </cofactor>
    <text evidence="6">Binds 1 FAD per subunit.</text>
</comment>
<feature type="binding site" evidence="6">
    <location>
        <position position="289"/>
    </location>
    <ligand>
        <name>NAD(+)</name>
        <dbReference type="ChEBI" id="CHEBI:57540"/>
    </ligand>
</feature>
<dbReference type="GO" id="GO:0050660">
    <property type="term" value="F:flavin adenine dinucleotide binding"/>
    <property type="evidence" value="ECO:0007669"/>
    <property type="project" value="TreeGrafter"/>
</dbReference>
<keyword evidence="2" id="KW-0285">Flavoprotein</keyword>
<comment type="caution">
    <text evidence="10">The sequence shown here is derived from an EMBL/GenBank/DDBJ whole genome shotgun (WGS) entry which is preliminary data.</text>
</comment>
<proteinExistence type="inferred from homology"/>
<keyword evidence="11" id="KW-1185">Reference proteome</keyword>
<protein>
    <submittedName>
        <fullName evidence="10">Mercuric reductase</fullName>
    </submittedName>
</protein>
<feature type="active site" description="Proton acceptor" evidence="5">
    <location>
        <position position="463"/>
    </location>
</feature>
<evidence type="ECO:0000256" key="1">
    <source>
        <dbReference type="ARBA" id="ARBA00007532"/>
    </source>
</evidence>
<dbReference type="InterPro" id="IPR004099">
    <property type="entry name" value="Pyr_nucl-diS_OxRdtase_dimer"/>
</dbReference>
<comment type="similarity">
    <text evidence="1">Belongs to the class-I pyridine nucleotide-disulfide oxidoreductase family.</text>
</comment>
<dbReference type="PANTHER" id="PTHR43014">
    <property type="entry name" value="MERCURIC REDUCTASE"/>
    <property type="match status" value="1"/>
</dbReference>
<keyword evidence="6" id="KW-0520">NAD</keyword>
<feature type="binding site" evidence="6">
    <location>
        <position position="204"/>
    </location>
    <ligand>
        <name>NAD(+)</name>
        <dbReference type="ChEBI" id="CHEBI:57540"/>
    </ligand>
</feature>
<dbReference type="RefSeq" id="WP_129001879.1">
    <property type="nucleotide sequence ID" value="NZ_SDHZ01000001.1"/>
</dbReference>
<evidence type="ECO:0000313" key="11">
    <source>
        <dbReference type="Proteomes" id="UP000290545"/>
    </source>
</evidence>
<feature type="domain" description="Pyridine nucleotide-disulphide oxidoreductase dimerisation" evidence="8">
    <location>
        <begin position="365"/>
        <end position="472"/>
    </location>
</feature>
<dbReference type="InterPro" id="IPR023753">
    <property type="entry name" value="FAD/NAD-binding_dom"/>
</dbReference>
<dbReference type="Gene3D" id="3.30.390.30">
    <property type="match status" value="1"/>
</dbReference>
<evidence type="ECO:0000256" key="2">
    <source>
        <dbReference type="ARBA" id="ARBA00022630"/>
    </source>
</evidence>
<feature type="disulfide bond" description="Redox-active" evidence="7">
    <location>
        <begin position="41"/>
        <end position="46"/>
    </location>
</feature>
<evidence type="ECO:0000313" key="10">
    <source>
        <dbReference type="EMBL" id="RXK86129.1"/>
    </source>
</evidence>
<dbReference type="InterPro" id="IPR001100">
    <property type="entry name" value="Pyr_nuc-diS_OxRdtase"/>
</dbReference>
<evidence type="ECO:0000259" key="9">
    <source>
        <dbReference type="Pfam" id="PF07992"/>
    </source>
</evidence>
<dbReference type="AlphaFoldDB" id="A0A4Q1DC71"/>
<dbReference type="PRINTS" id="PR00411">
    <property type="entry name" value="PNDRDTASEI"/>
</dbReference>
<dbReference type="Gene3D" id="3.50.50.60">
    <property type="entry name" value="FAD/NAD(P)-binding domain"/>
    <property type="match status" value="2"/>
</dbReference>
<evidence type="ECO:0000256" key="5">
    <source>
        <dbReference type="PIRSR" id="PIRSR000350-2"/>
    </source>
</evidence>
<dbReference type="OrthoDB" id="9800167at2"/>
<dbReference type="Pfam" id="PF07992">
    <property type="entry name" value="Pyr_redox_2"/>
    <property type="match status" value="1"/>
</dbReference>
<dbReference type="FunFam" id="3.30.390.30:FF:000001">
    <property type="entry name" value="Dihydrolipoyl dehydrogenase"/>
    <property type="match status" value="1"/>
</dbReference>
<dbReference type="SUPFAM" id="SSF51905">
    <property type="entry name" value="FAD/NAD(P)-binding domain"/>
    <property type="match status" value="1"/>
</dbReference>
<dbReference type="InterPro" id="IPR016156">
    <property type="entry name" value="FAD/NAD-linked_Rdtase_dimer_sf"/>
</dbReference>
<keyword evidence="4" id="KW-0560">Oxidoreductase</keyword>
<sequence>MQKFDALVIGAGQAGIPLAKRLAKAGLSTAIIEKRVVGGTCINDGCTPTKLMVGHAAVAHIVRNSSTWGISVASPPTVDFKTIHEHKQQIVNSFRGSAQRGIEETEHLVLIEGEASFTGDKILEIRLKDGNTEQYTAPLIFINAGCSMAIPPIPGLDQVTYYTSTSLLDLESLPETLVIIGGSYIALELGQLYHRLGSKVTVIEQAPNLLPKEDNDVSACIKDFLEKEGIQVFTNARVDLVEQEKSSIRVRFTEQAQGGDAKKNNSFADTTSGSAQTEVTGSHLLIATGRKPQSVALQLEKAGVEVDKNNYIKVDKYLQTNVKGIYALGDIKGGPAFTHVAYNDYVVILKNIIEKQDWSIEGRLIPYCMFTDPQLGRVGLSEKQAKEQGIPFVTYTLSMERVARALETGHTTGMMKAIVHRDTDKILGAAIIGEQGGEVMTVLQMAIQAGLTCDAIRWGMFAHPLYAESLNNLFMEQGKPSTSS</sequence>
<dbReference type="InterPro" id="IPR036188">
    <property type="entry name" value="FAD/NAD-bd_sf"/>
</dbReference>
<dbReference type="PIRSF" id="PIRSF000350">
    <property type="entry name" value="Mercury_reductase_MerA"/>
    <property type="match status" value="1"/>
</dbReference>
<evidence type="ECO:0000256" key="6">
    <source>
        <dbReference type="PIRSR" id="PIRSR000350-3"/>
    </source>
</evidence>
<dbReference type="GO" id="GO:0003955">
    <property type="term" value="F:NAD(P)H dehydrogenase (quinone) activity"/>
    <property type="evidence" value="ECO:0007669"/>
    <property type="project" value="TreeGrafter"/>
</dbReference>
<organism evidence="10 11">
    <name type="scientific">Filimonas effusa</name>
    <dbReference type="NCBI Taxonomy" id="2508721"/>
    <lineage>
        <taxon>Bacteria</taxon>
        <taxon>Pseudomonadati</taxon>
        <taxon>Bacteroidota</taxon>
        <taxon>Chitinophagia</taxon>
        <taxon>Chitinophagales</taxon>
        <taxon>Chitinophagaceae</taxon>
        <taxon>Filimonas</taxon>
    </lineage>
</organism>
<evidence type="ECO:0000256" key="4">
    <source>
        <dbReference type="ARBA" id="ARBA00023002"/>
    </source>
</evidence>
<evidence type="ECO:0000256" key="7">
    <source>
        <dbReference type="PIRSR" id="PIRSR000350-4"/>
    </source>
</evidence>
<dbReference type="PRINTS" id="PR00368">
    <property type="entry name" value="FADPNR"/>
</dbReference>
<keyword evidence="3 6" id="KW-0274">FAD</keyword>